<feature type="domain" description="Isochorismatase-like" evidence="1">
    <location>
        <begin position="25"/>
        <end position="176"/>
    </location>
</feature>
<accession>A0AAU6PV18</accession>
<dbReference type="InterPro" id="IPR000868">
    <property type="entry name" value="Isochorismatase-like_dom"/>
</dbReference>
<evidence type="ECO:0000313" key="2">
    <source>
        <dbReference type="EMBL" id="WXX24228.1"/>
    </source>
</evidence>
<proteinExistence type="predicted"/>
<dbReference type="NCBIfam" id="NF041461">
    <property type="entry name" value="C_hydro_YcaC"/>
    <property type="match status" value="1"/>
</dbReference>
<dbReference type="InterPro" id="IPR036380">
    <property type="entry name" value="Isochorismatase-like_sf"/>
</dbReference>
<dbReference type="Gene3D" id="3.40.50.850">
    <property type="entry name" value="Isochorismatase-like"/>
    <property type="match status" value="1"/>
</dbReference>
<dbReference type="GO" id="GO:0016787">
    <property type="term" value="F:hydrolase activity"/>
    <property type="evidence" value="ECO:0007669"/>
    <property type="project" value="UniProtKB-KW"/>
</dbReference>
<sequence>MFKPKKTKLKTDDNLYKRLSVDDAVVLFVDHQTGLQTLCRDMPADEFKKNVLAMGKIAKYFDLPVVMTTSFEQGPNGPMMPELKEMFKDAAYIARPGEINAWDNADFVKAVKKTGRKQIIIAGIVTEVCVAFPVLSALAEGYEVFVVTDASGTFNDMSRNAAWLRMQQEGAQLLTWFAMSNELRRDWREDMEGYLNLFYEISTEYAPLVDSYNAVKNANPKDLL</sequence>
<dbReference type="KEGG" id="prae:MN210_15850"/>
<reference evidence="2" key="1">
    <citation type="submission" date="2024-03" db="EMBL/GenBank/DDBJ databases">
        <title>Psychrobacter raelis sp. nov. isolated from a dog with peritonitis.</title>
        <authorList>
            <person name="Schiavone A."/>
            <person name="Manzulli V."/>
            <person name="Camarda A."/>
            <person name="Cafiero M.A."/>
            <person name="Vasco I."/>
            <person name="Marino L."/>
            <person name="Pennuzzi G."/>
            <person name="Serrecchia L."/>
            <person name="Galante D."/>
            <person name="Pugliese N."/>
        </authorList>
    </citation>
    <scope>NUCLEOTIDE SEQUENCE</scope>
    <source>
        <strain evidence="2">PraFG1</strain>
    </source>
</reference>
<dbReference type="PANTHER" id="PTHR43559:SF3">
    <property type="entry name" value="HYDROLASE YCAC-RELATED"/>
    <property type="match status" value="1"/>
</dbReference>
<dbReference type="AlphaFoldDB" id="A0AAU6PV18"/>
<dbReference type="CDD" id="cd01012">
    <property type="entry name" value="YcaC_related"/>
    <property type="match status" value="1"/>
</dbReference>
<dbReference type="SUPFAM" id="SSF52499">
    <property type="entry name" value="Isochorismatase-like hydrolases"/>
    <property type="match status" value="1"/>
</dbReference>
<dbReference type="RefSeq" id="WP_110817185.1">
    <property type="nucleotide sequence ID" value="NZ_CP093310.2"/>
</dbReference>
<dbReference type="InterPro" id="IPR048239">
    <property type="entry name" value="YcaC"/>
</dbReference>
<name>A0AAU6PV18_9GAMM</name>
<evidence type="ECO:0000313" key="3">
    <source>
        <dbReference type="Proteomes" id="UP000829560"/>
    </source>
</evidence>
<keyword evidence="2" id="KW-0378">Hydrolase</keyword>
<dbReference type="InterPro" id="IPR053152">
    <property type="entry name" value="Hydrolase_YcaC-like"/>
</dbReference>
<protein>
    <submittedName>
        <fullName evidence="2">Isochorismate family cysteine hydrolase YcaC</fullName>
    </submittedName>
</protein>
<gene>
    <name evidence="2" type="primary">ycaC</name>
    <name evidence="2" type="ORF">MN210_15850</name>
</gene>
<dbReference type="Proteomes" id="UP000829560">
    <property type="component" value="Chromosome"/>
</dbReference>
<organism evidence="2 3">
    <name type="scientific">Psychrobacter raelei</name>
    <dbReference type="NCBI Taxonomy" id="2565531"/>
    <lineage>
        <taxon>Bacteria</taxon>
        <taxon>Pseudomonadati</taxon>
        <taxon>Pseudomonadota</taxon>
        <taxon>Gammaproteobacteria</taxon>
        <taxon>Moraxellales</taxon>
        <taxon>Moraxellaceae</taxon>
        <taxon>Psychrobacter</taxon>
    </lineage>
</organism>
<evidence type="ECO:0000259" key="1">
    <source>
        <dbReference type="Pfam" id="PF00857"/>
    </source>
</evidence>
<dbReference type="Pfam" id="PF00857">
    <property type="entry name" value="Isochorismatase"/>
    <property type="match status" value="1"/>
</dbReference>
<dbReference type="EMBL" id="CP093310">
    <property type="protein sequence ID" value="WXX24228.1"/>
    <property type="molecule type" value="Genomic_DNA"/>
</dbReference>
<dbReference type="PANTHER" id="PTHR43559">
    <property type="entry name" value="HYDROLASE YCAC-RELATED"/>
    <property type="match status" value="1"/>
</dbReference>
<keyword evidence="3" id="KW-1185">Reference proteome</keyword>